<name>A0ABP9EPR4_9GAMM</name>
<protein>
    <submittedName>
        <fullName evidence="1">Uncharacterized protein</fullName>
    </submittedName>
</protein>
<dbReference type="InterPro" id="IPR010262">
    <property type="entry name" value="Arylsulfotransferase_bact"/>
</dbReference>
<gene>
    <name evidence="1" type="ORF">GCM10023333_08970</name>
</gene>
<dbReference type="RefSeq" id="WP_345333835.1">
    <property type="nucleotide sequence ID" value="NZ_BAABJZ010000012.1"/>
</dbReference>
<keyword evidence="2" id="KW-1185">Reference proteome</keyword>
<dbReference type="Proteomes" id="UP001499988">
    <property type="component" value="Unassembled WGS sequence"/>
</dbReference>
<evidence type="ECO:0000313" key="1">
    <source>
        <dbReference type="EMBL" id="GAA4877877.1"/>
    </source>
</evidence>
<sequence>MANGNSLVCAAKCNDKNPEGDVIHAVHDHILEVTAKGDRVDVWDLNKILDPYRDAKLKALDIGAVCINVDMDPMGQTIDSFATNAEYGDVPGVGAETELT</sequence>
<dbReference type="Pfam" id="PF05935">
    <property type="entry name" value="Arylsulfotrans"/>
    <property type="match status" value="1"/>
</dbReference>
<proteinExistence type="predicted"/>
<evidence type="ECO:0000313" key="2">
    <source>
        <dbReference type="Proteomes" id="UP001499988"/>
    </source>
</evidence>
<dbReference type="EMBL" id="BAABJZ010000012">
    <property type="protein sequence ID" value="GAA4877877.1"/>
    <property type="molecule type" value="Genomic_DNA"/>
</dbReference>
<organism evidence="1 2">
    <name type="scientific">Ferrimonas pelagia</name>
    <dbReference type="NCBI Taxonomy" id="1177826"/>
    <lineage>
        <taxon>Bacteria</taxon>
        <taxon>Pseudomonadati</taxon>
        <taxon>Pseudomonadota</taxon>
        <taxon>Gammaproteobacteria</taxon>
        <taxon>Alteromonadales</taxon>
        <taxon>Ferrimonadaceae</taxon>
        <taxon>Ferrimonas</taxon>
    </lineage>
</organism>
<comment type="caution">
    <text evidence="1">The sequence shown here is derived from an EMBL/GenBank/DDBJ whole genome shotgun (WGS) entry which is preliminary data.</text>
</comment>
<accession>A0ABP9EPR4</accession>
<reference evidence="2" key="1">
    <citation type="journal article" date="2019" name="Int. J. Syst. Evol. Microbiol.">
        <title>The Global Catalogue of Microorganisms (GCM) 10K type strain sequencing project: providing services to taxonomists for standard genome sequencing and annotation.</title>
        <authorList>
            <consortium name="The Broad Institute Genomics Platform"/>
            <consortium name="The Broad Institute Genome Sequencing Center for Infectious Disease"/>
            <person name="Wu L."/>
            <person name="Ma J."/>
        </authorList>
    </citation>
    <scope>NUCLEOTIDE SEQUENCE [LARGE SCALE GENOMIC DNA]</scope>
    <source>
        <strain evidence="2">JCM 18401</strain>
    </source>
</reference>